<dbReference type="AlphaFoldDB" id="A0A699YF68"/>
<reference evidence="1 2" key="1">
    <citation type="submission" date="2020-02" db="EMBL/GenBank/DDBJ databases">
        <title>Draft genome sequence of Haematococcus lacustris strain NIES-144.</title>
        <authorList>
            <person name="Morimoto D."/>
            <person name="Nakagawa S."/>
            <person name="Yoshida T."/>
            <person name="Sawayama S."/>
        </authorList>
    </citation>
    <scope>NUCLEOTIDE SEQUENCE [LARGE SCALE GENOMIC DNA]</scope>
    <source>
        <strain evidence="1 2">NIES-144</strain>
    </source>
</reference>
<proteinExistence type="predicted"/>
<dbReference type="EMBL" id="BLLF01000178">
    <property type="protein sequence ID" value="GFH08693.1"/>
    <property type="molecule type" value="Genomic_DNA"/>
</dbReference>
<comment type="caution">
    <text evidence="1">The sequence shown here is derived from an EMBL/GenBank/DDBJ whole genome shotgun (WGS) entry which is preliminary data.</text>
</comment>
<organism evidence="1 2">
    <name type="scientific">Haematococcus lacustris</name>
    <name type="common">Green alga</name>
    <name type="synonym">Haematococcus pluvialis</name>
    <dbReference type="NCBI Taxonomy" id="44745"/>
    <lineage>
        <taxon>Eukaryota</taxon>
        <taxon>Viridiplantae</taxon>
        <taxon>Chlorophyta</taxon>
        <taxon>core chlorophytes</taxon>
        <taxon>Chlorophyceae</taxon>
        <taxon>CS clade</taxon>
        <taxon>Chlamydomonadales</taxon>
        <taxon>Haematococcaceae</taxon>
        <taxon>Haematococcus</taxon>
    </lineage>
</organism>
<protein>
    <submittedName>
        <fullName evidence="1">Uncharacterized protein</fullName>
    </submittedName>
</protein>
<evidence type="ECO:0000313" key="1">
    <source>
        <dbReference type="EMBL" id="GFH08693.1"/>
    </source>
</evidence>
<dbReference type="Proteomes" id="UP000485058">
    <property type="component" value="Unassembled WGS sequence"/>
</dbReference>
<keyword evidence="2" id="KW-1185">Reference proteome</keyword>
<accession>A0A699YF68</accession>
<gene>
    <name evidence="1" type="ORF">HaLaN_03698</name>
</gene>
<sequence>MQILSQYCTVFDSVHYIGSCKLLASPGKRRVNSCDPPGSLREPFIGAGGVGGPWLSKLTRDSAARCEIVLFSLASHTEKGTT</sequence>
<name>A0A699YF68_HAELA</name>
<evidence type="ECO:0000313" key="2">
    <source>
        <dbReference type="Proteomes" id="UP000485058"/>
    </source>
</evidence>